<dbReference type="OrthoDB" id="5298214at2"/>
<reference evidence="2 3" key="1">
    <citation type="submission" date="2019-12" db="EMBL/GenBank/DDBJ databases">
        <title>Paraburkholderia acidiphila 7Q-K02 sp. nov and Paraburkholderia acidisoli DHF22 sp. nov., two strains isolated from forest soil.</title>
        <authorList>
            <person name="Gao Z."/>
            <person name="Qiu L."/>
        </authorList>
    </citation>
    <scope>NUCLEOTIDE SEQUENCE [LARGE SCALE GENOMIC DNA]</scope>
    <source>
        <strain evidence="2 3">DHF22</strain>
    </source>
</reference>
<organism evidence="2 3">
    <name type="scientific">Paraburkholderia acidisoli</name>
    <dbReference type="NCBI Taxonomy" id="2571748"/>
    <lineage>
        <taxon>Bacteria</taxon>
        <taxon>Pseudomonadati</taxon>
        <taxon>Pseudomonadota</taxon>
        <taxon>Betaproteobacteria</taxon>
        <taxon>Burkholderiales</taxon>
        <taxon>Burkholderiaceae</taxon>
        <taxon>Paraburkholderia</taxon>
    </lineage>
</organism>
<accession>A0A7Z2JH87</accession>
<protein>
    <submittedName>
        <fullName evidence="2">Thioredoxin fold domain-containing protein</fullName>
    </submittedName>
</protein>
<dbReference type="InterPro" id="IPR036249">
    <property type="entry name" value="Thioredoxin-like_sf"/>
</dbReference>
<dbReference type="SUPFAM" id="SSF52833">
    <property type="entry name" value="Thioredoxin-like"/>
    <property type="match status" value="1"/>
</dbReference>
<dbReference type="Gene3D" id="3.40.30.10">
    <property type="entry name" value="Glutaredoxin"/>
    <property type="match status" value="1"/>
</dbReference>
<evidence type="ECO:0000259" key="1">
    <source>
        <dbReference type="Pfam" id="PF13098"/>
    </source>
</evidence>
<dbReference type="EMBL" id="CP046914">
    <property type="protein sequence ID" value="QGZ63818.1"/>
    <property type="molecule type" value="Genomic_DNA"/>
</dbReference>
<dbReference type="AlphaFoldDB" id="A0A7Z2JH87"/>
<dbReference type="InterPro" id="IPR012336">
    <property type="entry name" value="Thioredoxin-like_fold"/>
</dbReference>
<dbReference type="KEGG" id="pacs:FAZ98_18860"/>
<evidence type="ECO:0000313" key="3">
    <source>
        <dbReference type="Proteomes" id="UP000433577"/>
    </source>
</evidence>
<name>A0A7Z2JH87_9BURK</name>
<dbReference type="InterPro" id="IPR051470">
    <property type="entry name" value="Thiol:disulfide_interchange"/>
</dbReference>
<feature type="domain" description="Thioredoxin-like fold" evidence="1">
    <location>
        <begin position="85"/>
        <end position="199"/>
    </location>
</feature>
<gene>
    <name evidence="2" type="ORF">FAZ98_18860</name>
</gene>
<keyword evidence="3" id="KW-1185">Reference proteome</keyword>
<proteinExistence type="predicted"/>
<dbReference type="Proteomes" id="UP000433577">
    <property type="component" value="Chromosome 2"/>
</dbReference>
<dbReference type="PANTHER" id="PTHR35272:SF4">
    <property type="entry name" value="THIOL:DISULFIDE INTERCHANGE PROTEIN DSBG"/>
    <property type="match status" value="1"/>
</dbReference>
<evidence type="ECO:0000313" key="2">
    <source>
        <dbReference type="EMBL" id="QGZ63818.1"/>
    </source>
</evidence>
<dbReference type="Pfam" id="PF13098">
    <property type="entry name" value="Thioredoxin_2"/>
    <property type="match status" value="1"/>
</dbReference>
<dbReference type="PANTHER" id="PTHR35272">
    <property type="entry name" value="THIOL:DISULFIDE INTERCHANGE PROTEIN DSBC-RELATED"/>
    <property type="match status" value="1"/>
</dbReference>
<sequence length="237" mass="25469">MFAPATRHALALTYLASRSSTRQVARAARQRKSMKTLIRTLIAAAAVSLTASAMAADGPQPSWLPASAISRFQGASAIVEGASGANVKSTLYVFMDPNCIYCHLVWKALQPYEAAGLQVHWIPMGFLKPDSAGKAAALLESKDGAALLRQLETHYSEKDESGGIAPLANISFDDQNRLNANVQLFQDLGFDGTPTLIYRGSGGRWADISGLPKLSQLPGMLNLPAQPITDPELQKYR</sequence>